<dbReference type="KEGG" id="eec:EcWSU1_02706"/>
<proteinExistence type="predicted"/>
<name>G8LG45_9ENTR</name>
<evidence type="ECO:0000313" key="2">
    <source>
        <dbReference type="Proteomes" id="UP000007838"/>
    </source>
</evidence>
<gene>
    <name evidence="1" type="ORF">EcWSU1_02706</name>
</gene>
<dbReference type="HOGENOM" id="CLU_538332_0_0_6"/>
<protein>
    <submittedName>
        <fullName evidence="1">DJ-1/PfpI Family Protein</fullName>
    </submittedName>
</protein>
<dbReference type="EMBL" id="CP002886">
    <property type="protein sequence ID" value="AEW74138.1"/>
    <property type="molecule type" value="Genomic_DNA"/>
</dbReference>
<evidence type="ECO:0000313" key="1">
    <source>
        <dbReference type="EMBL" id="AEW74138.1"/>
    </source>
</evidence>
<dbReference type="AlphaFoldDB" id="G8LG45"/>
<accession>G8LG45</accession>
<sequence length="506" mass="55496">MQCLTVGISVRGVHQAMLNPELLMQNLSGGGQTIGRTTAVTHYVMLSRIVLFMVDAHDHRQVIVFAGGGDDDALSPTVRDMHGCFFPLRKEACGFYNHVNAGITPRDIRRIAFAKDDDPLAIDLQRTVCGFNGSRQRAEKGIMFEQMGEGFAVRQIVNCHNLHIRVTQRRAQEITSDTAETVNADLNHSALLISVVWRHCRRQAGWRKRQKRITLCHFATVEALTILARREVELFLKDATQIDAAAKPALLSNAFERVAGLFKQLPGGGKACFGDITRRRGACFTGEHAGEIARAHRRFLRQIFHAQVSGQVLQDPGLQVAYRAGGAGLLKIIATELQLPAGAAQIHHHILRHLASEGKTVIVFHQRQGQIKPGANPTGGPDGTVLNIQRATFHMDGRVLGLQGLQQPPVGGRPASIKQAGLGQQHRAAANGGYPPRVWRSEMQPVHHRRALLLVHSAAGDNNRIKRFTRIQLRQAIIRQQIQAGLAVDHLVRLGGGDDNAVTGMG</sequence>
<organism evidence="1 2">
    <name type="scientific">Enterobacter ludwigii</name>
    <dbReference type="NCBI Taxonomy" id="299767"/>
    <lineage>
        <taxon>Bacteria</taxon>
        <taxon>Pseudomonadati</taxon>
        <taxon>Pseudomonadota</taxon>
        <taxon>Gammaproteobacteria</taxon>
        <taxon>Enterobacterales</taxon>
        <taxon>Enterobacteriaceae</taxon>
        <taxon>Enterobacter</taxon>
        <taxon>Enterobacter cloacae complex</taxon>
    </lineage>
</organism>
<reference evidence="1 2" key="1">
    <citation type="journal article" date="2011" name="Stand. Genomic Sci.">
        <title>Complete genome of the onion pathogen Enterobacter cloacae EcWSU1.</title>
        <authorList>
            <person name="Humann J.L."/>
            <person name="Wildung M."/>
            <person name="Cheng C.H."/>
            <person name="Lee T."/>
            <person name="Stewart J.E."/>
            <person name="Drew J.C."/>
            <person name="Triplett E.W."/>
            <person name="Main D."/>
            <person name="Schroeder B.K."/>
        </authorList>
    </citation>
    <scope>NUCLEOTIDE SEQUENCE [LARGE SCALE GENOMIC DNA]</scope>
    <source>
        <strain evidence="1 2">EcWSU1</strain>
    </source>
</reference>
<dbReference type="Proteomes" id="UP000007838">
    <property type="component" value="Chromosome"/>
</dbReference>